<feature type="compositionally biased region" description="Low complexity" evidence="1">
    <location>
        <begin position="164"/>
        <end position="173"/>
    </location>
</feature>
<dbReference type="EMBL" id="VBOY01000026">
    <property type="protein sequence ID" value="TMQ67874.1"/>
    <property type="molecule type" value="Genomic_DNA"/>
</dbReference>
<keyword evidence="2" id="KW-0472">Membrane</keyword>
<proteinExistence type="predicted"/>
<dbReference type="Pfam" id="PF01522">
    <property type="entry name" value="Polysacc_deac_1"/>
    <property type="match status" value="1"/>
</dbReference>
<keyword evidence="2" id="KW-0812">Transmembrane</keyword>
<dbReference type="SUPFAM" id="SSF88713">
    <property type="entry name" value="Glycoside hydrolase/deacetylase"/>
    <property type="match status" value="1"/>
</dbReference>
<evidence type="ECO:0000256" key="1">
    <source>
        <dbReference type="SAM" id="MobiDB-lite"/>
    </source>
</evidence>
<reference evidence="4 5" key="1">
    <citation type="journal article" date="2019" name="Nat. Microbiol.">
        <title>Mediterranean grassland soil C-N compound turnover is dependent on rainfall and depth, and is mediated by genomically divergent microorganisms.</title>
        <authorList>
            <person name="Diamond S."/>
            <person name="Andeer P.F."/>
            <person name="Li Z."/>
            <person name="Crits-Christoph A."/>
            <person name="Burstein D."/>
            <person name="Anantharaman K."/>
            <person name="Lane K.R."/>
            <person name="Thomas B.C."/>
            <person name="Pan C."/>
            <person name="Northen T.R."/>
            <person name="Banfield J.F."/>
        </authorList>
    </citation>
    <scope>NUCLEOTIDE SEQUENCE [LARGE SCALE GENOMIC DNA]</scope>
    <source>
        <strain evidence="4">WS_8</strain>
    </source>
</reference>
<dbReference type="GO" id="GO:0016810">
    <property type="term" value="F:hydrolase activity, acting on carbon-nitrogen (but not peptide) bonds"/>
    <property type="evidence" value="ECO:0007669"/>
    <property type="project" value="InterPro"/>
</dbReference>
<dbReference type="PANTHER" id="PTHR10587">
    <property type="entry name" value="GLYCOSYL TRANSFERASE-RELATED"/>
    <property type="match status" value="1"/>
</dbReference>
<dbReference type="InterPro" id="IPR011330">
    <property type="entry name" value="Glyco_hydro/deAcase_b/a-brl"/>
</dbReference>
<evidence type="ECO:0000259" key="3">
    <source>
        <dbReference type="PROSITE" id="PS51677"/>
    </source>
</evidence>
<dbReference type="InterPro" id="IPR002509">
    <property type="entry name" value="NODB_dom"/>
</dbReference>
<dbReference type="GO" id="GO:0005975">
    <property type="term" value="P:carbohydrate metabolic process"/>
    <property type="evidence" value="ECO:0007669"/>
    <property type="project" value="InterPro"/>
</dbReference>
<accession>A0A538TW65</accession>
<organism evidence="4 5">
    <name type="scientific">Eiseniibacteriota bacterium</name>
    <dbReference type="NCBI Taxonomy" id="2212470"/>
    <lineage>
        <taxon>Bacteria</taxon>
        <taxon>Candidatus Eiseniibacteriota</taxon>
    </lineage>
</organism>
<evidence type="ECO:0000313" key="5">
    <source>
        <dbReference type="Proteomes" id="UP000316609"/>
    </source>
</evidence>
<dbReference type="PROSITE" id="PS51677">
    <property type="entry name" value="NODB"/>
    <property type="match status" value="1"/>
</dbReference>
<protein>
    <recommendedName>
        <fullName evidence="3">NodB homology domain-containing protein</fullName>
    </recommendedName>
</protein>
<feature type="transmembrane region" description="Helical" evidence="2">
    <location>
        <begin position="117"/>
        <end position="135"/>
    </location>
</feature>
<dbReference type="Gene3D" id="3.20.20.370">
    <property type="entry name" value="Glycoside hydrolase/deacetylase"/>
    <property type="match status" value="1"/>
</dbReference>
<dbReference type="InterPro" id="IPR029044">
    <property type="entry name" value="Nucleotide-diphossugar_trans"/>
</dbReference>
<dbReference type="AlphaFoldDB" id="A0A538TW65"/>
<sequence length="423" mass="46976">MPCDWVGRLRREYEHDASVAAVGGAIEFVSPNWKGRIFTRVLLPLVNHFDRANRAGPHLWGANLSIRRSAFLAVGGFDPRFSLQADSEISERLRSAGRVLLLPDLLVRSSSRRWNRAFLSSCFLFGMNFAWYQIFGRPMCREFPAIRELSAAAPQASGPRAKTRPPAAGSRRGPPLRPVLAGSLVAGVILFVGYRAVTPRSNEFGTTYWHAATPRRVVALTFDDGPNEPYTSRVLAVLRREHVRATFFLIGANVRRYPRAAAEIVREGHVVGNHSDTHPFGFALEPARRLAAEVGAAEQSILGATGVLPHLFRPPNGLRSPWLMNVLSRDSLVAVTWDDAPGDWDRLPAQRLVALTLRAVHPGSIILLHDGMNLTHGADQSPTVRALPVIIRALRRRGYEFLTVPELLNQPPYLRSWMGRHAT</sequence>
<dbReference type="SUPFAM" id="SSF53448">
    <property type="entry name" value="Nucleotide-diphospho-sugar transferases"/>
    <property type="match status" value="1"/>
</dbReference>
<dbReference type="InterPro" id="IPR050248">
    <property type="entry name" value="Polysacc_deacetylase_ArnD"/>
</dbReference>
<dbReference type="Proteomes" id="UP000316609">
    <property type="component" value="Unassembled WGS sequence"/>
</dbReference>
<name>A0A538TW65_UNCEI</name>
<feature type="domain" description="NodB homology" evidence="3">
    <location>
        <begin position="216"/>
        <end position="402"/>
    </location>
</feature>
<keyword evidence="2" id="KW-1133">Transmembrane helix</keyword>
<comment type="caution">
    <text evidence="4">The sequence shown here is derived from an EMBL/GenBank/DDBJ whole genome shotgun (WGS) entry which is preliminary data.</text>
</comment>
<evidence type="ECO:0000313" key="4">
    <source>
        <dbReference type="EMBL" id="TMQ67874.1"/>
    </source>
</evidence>
<dbReference type="PANTHER" id="PTHR10587:SF125">
    <property type="entry name" value="POLYSACCHARIDE DEACETYLASE YHEN-RELATED"/>
    <property type="match status" value="1"/>
</dbReference>
<gene>
    <name evidence="4" type="ORF">E6K78_03225</name>
</gene>
<dbReference type="CDD" id="cd10917">
    <property type="entry name" value="CE4_NodB_like_6s_7s"/>
    <property type="match status" value="1"/>
</dbReference>
<dbReference type="Gene3D" id="3.90.550.10">
    <property type="entry name" value="Spore Coat Polysaccharide Biosynthesis Protein SpsA, Chain A"/>
    <property type="match status" value="1"/>
</dbReference>
<evidence type="ECO:0000256" key="2">
    <source>
        <dbReference type="SAM" id="Phobius"/>
    </source>
</evidence>
<feature type="region of interest" description="Disordered" evidence="1">
    <location>
        <begin position="154"/>
        <end position="174"/>
    </location>
</feature>